<evidence type="ECO:0000313" key="3">
    <source>
        <dbReference type="Proteomes" id="UP000187074"/>
    </source>
</evidence>
<organism evidence="2 3">
    <name type="scientific">Paenibacillus lautus</name>
    <name type="common">Bacillus lautus</name>
    <dbReference type="NCBI Taxonomy" id="1401"/>
    <lineage>
        <taxon>Bacteria</taxon>
        <taxon>Bacillati</taxon>
        <taxon>Bacillota</taxon>
        <taxon>Bacilli</taxon>
        <taxon>Bacillales</taxon>
        <taxon>Paenibacillaceae</taxon>
        <taxon>Paenibacillus</taxon>
    </lineage>
</organism>
<dbReference type="Proteomes" id="UP000187074">
    <property type="component" value="Unassembled WGS sequence"/>
</dbReference>
<sequence>MACVSARTRICSDYKVLASITLPSDPIILLTNGTESDASSGIAALIHAENENAEIIEGIELVSKSVYRLPNGEHVQGKKNAEKAYQEYLASLEQKDDEKECGDSDVDQSANS</sequence>
<feature type="region of interest" description="Disordered" evidence="1">
    <location>
        <begin position="92"/>
        <end position="112"/>
    </location>
</feature>
<name>A0A1R1B1C8_PAELA</name>
<feature type="compositionally biased region" description="Basic and acidic residues" evidence="1">
    <location>
        <begin position="93"/>
        <end position="102"/>
    </location>
</feature>
<evidence type="ECO:0000256" key="1">
    <source>
        <dbReference type="SAM" id="MobiDB-lite"/>
    </source>
</evidence>
<dbReference type="AlphaFoldDB" id="A0A1R1B1C8"/>
<gene>
    <name evidence="2" type="ORF">BK123_16640</name>
</gene>
<reference evidence="2 3" key="1">
    <citation type="submission" date="2016-11" db="EMBL/GenBank/DDBJ databases">
        <title>Paenibacillus species isolates.</title>
        <authorList>
            <person name="Beno S.M."/>
        </authorList>
    </citation>
    <scope>NUCLEOTIDE SEQUENCE [LARGE SCALE GENOMIC DNA]</scope>
    <source>
        <strain evidence="2 3">FSL F4-0100</strain>
    </source>
</reference>
<dbReference type="EMBL" id="MRTF01000005">
    <property type="protein sequence ID" value="OME92234.1"/>
    <property type="molecule type" value="Genomic_DNA"/>
</dbReference>
<accession>A0A1R1B1C8</accession>
<evidence type="ECO:0000313" key="2">
    <source>
        <dbReference type="EMBL" id="OME92234.1"/>
    </source>
</evidence>
<proteinExistence type="predicted"/>
<protein>
    <submittedName>
        <fullName evidence="2">Uncharacterized protein</fullName>
    </submittedName>
</protein>
<comment type="caution">
    <text evidence="2">The sequence shown here is derived from an EMBL/GenBank/DDBJ whole genome shotgun (WGS) entry which is preliminary data.</text>
</comment>